<dbReference type="Pfam" id="PF12146">
    <property type="entry name" value="Hydrolase_4"/>
    <property type="match status" value="1"/>
</dbReference>
<dbReference type="PATRIC" id="fig|29536.5.peg.101"/>
<organism evidence="2 3">
    <name type="scientific">Flavobacterium succinicans</name>
    <dbReference type="NCBI Taxonomy" id="29536"/>
    <lineage>
        <taxon>Bacteria</taxon>
        <taxon>Pseudomonadati</taxon>
        <taxon>Bacteroidota</taxon>
        <taxon>Flavobacteriia</taxon>
        <taxon>Flavobacteriales</taxon>
        <taxon>Flavobacteriaceae</taxon>
        <taxon>Flavobacterium</taxon>
    </lineage>
</organism>
<evidence type="ECO:0000313" key="2">
    <source>
        <dbReference type="EMBL" id="OAZ05568.1"/>
    </source>
</evidence>
<protein>
    <submittedName>
        <fullName evidence="2">Lysophospholipase L2</fullName>
    </submittedName>
</protein>
<dbReference type="InterPro" id="IPR029058">
    <property type="entry name" value="AB_hydrolase_fold"/>
</dbReference>
<dbReference type="AlphaFoldDB" id="A0A199XUW9"/>
<sequence>MQIFYDFMSYTDVFTYNITTLELLLIYAMKTIIYQSDYLGNGFEYATIAQPDDYEGKVVATIIRRQSSRPSTKAVLYVHGFNDYFFQSEMAHKFNEQGFHFYAIDLRKYGRSILPHQKSNNMRSLIEYFEDLDAALEIMEQEGNKQVVLSGHSTGGLLVTLYAAQRIGKEKFEAIFCNSPFYAMNMPGYQKRLLLPLVALFGKYFPEVLLPGKISEWYGHSLHSAKKGEWDYNLAWKPHLVPALNAGWINAIYQGHAQIKKGIILTRPILVMHSNQSIYSKDWKASFFEGDAILNVKDIKAGAERILAPKRKIHEVHGGMHDLILSPLRVRERVYLVLFEWLAQIIK</sequence>
<dbReference type="EMBL" id="JMTM01000004">
    <property type="protein sequence ID" value="OAZ05568.1"/>
    <property type="molecule type" value="Genomic_DNA"/>
</dbReference>
<evidence type="ECO:0000313" key="3">
    <source>
        <dbReference type="Proteomes" id="UP000093807"/>
    </source>
</evidence>
<comment type="caution">
    <text evidence="2">The sequence shown here is derived from an EMBL/GenBank/DDBJ whole genome shotgun (WGS) entry which is preliminary data.</text>
</comment>
<dbReference type="SUPFAM" id="SSF53474">
    <property type="entry name" value="alpha/beta-Hydrolases"/>
    <property type="match status" value="1"/>
</dbReference>
<accession>A0A199XUW9</accession>
<keyword evidence="3" id="KW-1185">Reference proteome</keyword>
<dbReference type="Gene3D" id="3.40.50.1820">
    <property type="entry name" value="alpha/beta hydrolase"/>
    <property type="match status" value="1"/>
</dbReference>
<gene>
    <name evidence="2" type="ORF">FLB_00980</name>
</gene>
<dbReference type="InterPro" id="IPR051044">
    <property type="entry name" value="MAG_DAG_Lipase"/>
</dbReference>
<feature type="domain" description="Serine aminopeptidase S33" evidence="1">
    <location>
        <begin position="72"/>
        <end position="323"/>
    </location>
</feature>
<dbReference type="InterPro" id="IPR022742">
    <property type="entry name" value="Hydrolase_4"/>
</dbReference>
<reference evidence="2 3" key="1">
    <citation type="submission" date="2016-06" db="EMBL/GenBank/DDBJ databases">
        <title>Draft genome sequence of Flavobacterium succinicans strain DD5b.</title>
        <authorList>
            <person name="Poehlein A."/>
            <person name="Daniel R."/>
            <person name="Simeonova D.D."/>
        </authorList>
    </citation>
    <scope>NUCLEOTIDE SEQUENCE [LARGE SCALE GENOMIC DNA]</scope>
    <source>
        <strain evidence="2 3">DD5b</strain>
    </source>
</reference>
<dbReference type="PANTHER" id="PTHR11614">
    <property type="entry name" value="PHOSPHOLIPASE-RELATED"/>
    <property type="match status" value="1"/>
</dbReference>
<evidence type="ECO:0000259" key="1">
    <source>
        <dbReference type="Pfam" id="PF12146"/>
    </source>
</evidence>
<proteinExistence type="predicted"/>
<dbReference type="RefSeq" id="WP_082923176.1">
    <property type="nucleotide sequence ID" value="NZ_JMTM01000004.1"/>
</dbReference>
<dbReference type="OrthoDB" id="9801217at2"/>
<name>A0A199XUW9_9FLAO</name>
<dbReference type="Proteomes" id="UP000093807">
    <property type="component" value="Unassembled WGS sequence"/>
</dbReference>